<dbReference type="EMBL" id="CAJVQA010037222">
    <property type="protein sequence ID" value="CAG8809567.1"/>
    <property type="molecule type" value="Genomic_DNA"/>
</dbReference>
<dbReference type="InterPro" id="IPR052035">
    <property type="entry name" value="ZnF_BED_domain_contain"/>
</dbReference>
<organism evidence="6 7">
    <name type="scientific">Cetraspora pellucida</name>
    <dbReference type="NCBI Taxonomy" id="1433469"/>
    <lineage>
        <taxon>Eukaryota</taxon>
        <taxon>Fungi</taxon>
        <taxon>Fungi incertae sedis</taxon>
        <taxon>Mucoromycota</taxon>
        <taxon>Glomeromycotina</taxon>
        <taxon>Glomeromycetes</taxon>
        <taxon>Diversisporales</taxon>
        <taxon>Gigasporaceae</taxon>
        <taxon>Cetraspora</taxon>
    </lineage>
</organism>
<keyword evidence="4" id="KW-0862">Zinc</keyword>
<sequence length="378" mass="42938">PEDKPITKAKCKIEENKSFRIFLKSFDSQYKPPCVNTIKNEIVNGTNHTTQIIKHMLTQTNTVSLTFDLWTSRAYDSYLGVTCHWISDEFRIYDLILGVIEMGAYKTADDIIDSIGPMLEEFGLEESKILSITTDNGSNVKLAVTRLSARLSVSNPIANIFCAAHTLQLSVEAGLEVAHILLTKCKALISLLSREKKRKQLREAQFRVGILKANIVDVITDVATWWNSTYMALERLGELKRPIKWLTNDLENSNNNDHHRDGVNIRDKLLSNEEFNVVWALVKLLCPFDKAIEILFGSNYATLSIMVPTIEELVYQLNNTNIDFSIVNEILKQRTIEGLRNQFNELSRSISQVENNTSPSREEAVKETKSAMKSFFSL</sequence>
<keyword evidence="2" id="KW-0479">Metal-binding</keyword>
<evidence type="ECO:0000313" key="7">
    <source>
        <dbReference type="Proteomes" id="UP000789759"/>
    </source>
</evidence>
<evidence type="ECO:0000256" key="5">
    <source>
        <dbReference type="ARBA" id="ARBA00023242"/>
    </source>
</evidence>
<evidence type="ECO:0000256" key="3">
    <source>
        <dbReference type="ARBA" id="ARBA00022771"/>
    </source>
</evidence>
<keyword evidence="3" id="KW-0863">Zinc-finger</keyword>
<keyword evidence="5" id="KW-0539">Nucleus</keyword>
<reference evidence="6" key="1">
    <citation type="submission" date="2021-06" db="EMBL/GenBank/DDBJ databases">
        <authorList>
            <person name="Kallberg Y."/>
            <person name="Tangrot J."/>
            <person name="Rosling A."/>
        </authorList>
    </citation>
    <scope>NUCLEOTIDE SEQUENCE</scope>
    <source>
        <strain evidence="6">FL966</strain>
    </source>
</reference>
<dbReference type="SUPFAM" id="SSF53098">
    <property type="entry name" value="Ribonuclease H-like"/>
    <property type="match status" value="1"/>
</dbReference>
<dbReference type="PANTHER" id="PTHR46481">
    <property type="entry name" value="ZINC FINGER BED DOMAIN-CONTAINING PROTEIN 4"/>
    <property type="match status" value="1"/>
</dbReference>
<dbReference type="OrthoDB" id="2449751at2759"/>
<gene>
    <name evidence="6" type="ORF">CPELLU_LOCUS18489</name>
</gene>
<dbReference type="Proteomes" id="UP000789759">
    <property type="component" value="Unassembled WGS sequence"/>
</dbReference>
<evidence type="ECO:0000313" key="6">
    <source>
        <dbReference type="EMBL" id="CAG8809567.1"/>
    </source>
</evidence>
<dbReference type="PANTHER" id="PTHR46481:SF10">
    <property type="entry name" value="ZINC FINGER BED DOMAIN-CONTAINING PROTEIN 39"/>
    <property type="match status" value="1"/>
</dbReference>
<keyword evidence="7" id="KW-1185">Reference proteome</keyword>
<feature type="non-terminal residue" evidence="6">
    <location>
        <position position="1"/>
    </location>
</feature>
<dbReference type="GO" id="GO:0008270">
    <property type="term" value="F:zinc ion binding"/>
    <property type="evidence" value="ECO:0007669"/>
    <property type="project" value="UniProtKB-KW"/>
</dbReference>
<evidence type="ECO:0000256" key="1">
    <source>
        <dbReference type="ARBA" id="ARBA00004123"/>
    </source>
</evidence>
<proteinExistence type="predicted"/>
<dbReference type="InterPro" id="IPR012337">
    <property type="entry name" value="RNaseH-like_sf"/>
</dbReference>
<evidence type="ECO:0000256" key="4">
    <source>
        <dbReference type="ARBA" id="ARBA00022833"/>
    </source>
</evidence>
<evidence type="ECO:0000256" key="2">
    <source>
        <dbReference type="ARBA" id="ARBA00022723"/>
    </source>
</evidence>
<dbReference type="GO" id="GO:0005634">
    <property type="term" value="C:nucleus"/>
    <property type="evidence" value="ECO:0007669"/>
    <property type="project" value="UniProtKB-SubCell"/>
</dbReference>
<protein>
    <submittedName>
        <fullName evidence="6">13606_t:CDS:1</fullName>
    </submittedName>
</protein>
<name>A0A9N9K328_9GLOM</name>
<comment type="subcellular location">
    <subcellularLocation>
        <location evidence="1">Nucleus</location>
    </subcellularLocation>
</comment>
<accession>A0A9N9K328</accession>
<feature type="non-terminal residue" evidence="6">
    <location>
        <position position="378"/>
    </location>
</feature>
<dbReference type="AlphaFoldDB" id="A0A9N9K328"/>
<comment type="caution">
    <text evidence="6">The sequence shown here is derived from an EMBL/GenBank/DDBJ whole genome shotgun (WGS) entry which is preliminary data.</text>
</comment>